<protein>
    <submittedName>
        <fullName evidence="2">Uncharacterized protein</fullName>
    </submittedName>
</protein>
<sequence length="42" mass="4686">MRAVIYARNNEDEVVDRPVPEFGPDEWKNGPSSSASLIVPGW</sequence>
<gene>
    <name evidence="2" type="ORF">DFJ65_3102</name>
</gene>
<accession>A0A3D9UVM7</accession>
<dbReference type="AlphaFoldDB" id="A0A3D9UVM7"/>
<feature type="region of interest" description="Disordered" evidence="1">
    <location>
        <begin position="16"/>
        <end position="42"/>
    </location>
</feature>
<dbReference type="EMBL" id="QTUA01000001">
    <property type="protein sequence ID" value="REF32010.1"/>
    <property type="molecule type" value="Genomic_DNA"/>
</dbReference>
<evidence type="ECO:0000313" key="2">
    <source>
        <dbReference type="EMBL" id="REF32010.1"/>
    </source>
</evidence>
<organism evidence="2 3">
    <name type="scientific">Calidifontibacter indicus</name>
    <dbReference type="NCBI Taxonomy" id="419650"/>
    <lineage>
        <taxon>Bacteria</taxon>
        <taxon>Bacillati</taxon>
        <taxon>Actinomycetota</taxon>
        <taxon>Actinomycetes</taxon>
        <taxon>Micrococcales</taxon>
        <taxon>Dermacoccaceae</taxon>
        <taxon>Calidifontibacter</taxon>
    </lineage>
</organism>
<keyword evidence="3" id="KW-1185">Reference proteome</keyword>
<dbReference type="Proteomes" id="UP000256253">
    <property type="component" value="Unassembled WGS sequence"/>
</dbReference>
<proteinExistence type="predicted"/>
<evidence type="ECO:0000256" key="1">
    <source>
        <dbReference type="SAM" id="MobiDB-lite"/>
    </source>
</evidence>
<comment type="caution">
    <text evidence="2">The sequence shown here is derived from an EMBL/GenBank/DDBJ whole genome shotgun (WGS) entry which is preliminary data.</text>
</comment>
<name>A0A3D9UVM7_9MICO</name>
<evidence type="ECO:0000313" key="3">
    <source>
        <dbReference type="Proteomes" id="UP000256253"/>
    </source>
</evidence>
<reference evidence="2 3" key="1">
    <citation type="submission" date="2018-08" db="EMBL/GenBank/DDBJ databases">
        <title>Sequencing the genomes of 1000 actinobacteria strains.</title>
        <authorList>
            <person name="Klenk H.-P."/>
        </authorList>
    </citation>
    <scope>NUCLEOTIDE SEQUENCE [LARGE SCALE GENOMIC DNA]</scope>
    <source>
        <strain evidence="2 3">DSM 22967</strain>
    </source>
</reference>